<dbReference type="AlphaFoldDB" id="A0A1W0X6C8"/>
<keyword evidence="3" id="KW-1185">Reference proteome</keyword>
<dbReference type="InterPro" id="IPR036047">
    <property type="entry name" value="F-box-like_dom_sf"/>
</dbReference>
<dbReference type="InterPro" id="IPR001810">
    <property type="entry name" value="F-box_dom"/>
</dbReference>
<dbReference type="Proteomes" id="UP000192578">
    <property type="component" value="Unassembled WGS sequence"/>
</dbReference>
<protein>
    <recommendedName>
        <fullName evidence="1">F-box domain-containing protein</fullName>
    </recommendedName>
</protein>
<comment type="caution">
    <text evidence="2">The sequence shown here is derived from an EMBL/GenBank/DDBJ whole genome shotgun (WGS) entry which is preliminary data.</text>
</comment>
<name>A0A1W0X6C8_HYPEX</name>
<evidence type="ECO:0000313" key="2">
    <source>
        <dbReference type="EMBL" id="OQV22881.1"/>
    </source>
</evidence>
<dbReference type="OrthoDB" id="10597621at2759"/>
<evidence type="ECO:0000259" key="1">
    <source>
        <dbReference type="PROSITE" id="PS50181"/>
    </source>
</evidence>
<proteinExistence type="predicted"/>
<evidence type="ECO:0000313" key="3">
    <source>
        <dbReference type="Proteomes" id="UP000192578"/>
    </source>
</evidence>
<gene>
    <name evidence="2" type="ORF">BV898_03313</name>
</gene>
<accession>A0A1W0X6C8</accession>
<sequence length="547" mass="63459">MDSLKKKLEKRLHLRSHHHEARRKIVILPDEAGYSPRSTNVSLSTTETPTIRPQATITVPVGQLLDLSDPKDLLPLELTRRMSEDPTWSWTTNSAPDAASKLLLYLPFHVQSHLLGMLPMRDLLSVAQVNRSLCEVVKTERKLRENLLKMQLVWRKDFIRYMNQTYNAATQMFLTRNRVFGPVWDALFFQPNFLIVCYSPDIFEYEIRLHQVMSNDPFAPNNHNVFNPTNSDQDHIVVKEKPGTLLDNLMRRAIGNKNRTSSVNIWHLRLFTILKPNHCNPAETSSIWSSEDLTLLFFPKNCNISFTRGPIEYSDLMNFPMLERYYSNRNMLIPIIEILNQRYHPKFLLLSMKELPEDFQPVSYGFPIVVCDISPFKNYPEEFLCMTGETKIFQVVLEMNDSRSARDEKIRTLQQRCGIRNTGIAKQNISKRNNYQINDGKWTLVNAFLGLRLFRKRGRQIRNVMETNFPILQAAQKTDLPFDLLRSKADETVRGIVHDQELNKTKATAELRRIIKDMEMKIDLVARLAVARGPKLNETSGNKTSLN</sequence>
<dbReference type="EMBL" id="MTYJ01000015">
    <property type="protein sequence ID" value="OQV22881.1"/>
    <property type="molecule type" value="Genomic_DNA"/>
</dbReference>
<reference evidence="3" key="1">
    <citation type="submission" date="2017-01" db="EMBL/GenBank/DDBJ databases">
        <title>Comparative genomics of anhydrobiosis in the tardigrade Hypsibius dujardini.</title>
        <authorList>
            <person name="Yoshida Y."/>
            <person name="Koutsovoulos G."/>
            <person name="Laetsch D."/>
            <person name="Stevens L."/>
            <person name="Kumar S."/>
            <person name="Horikawa D."/>
            <person name="Ishino K."/>
            <person name="Komine S."/>
            <person name="Tomita M."/>
            <person name="Blaxter M."/>
            <person name="Arakawa K."/>
        </authorList>
    </citation>
    <scope>NUCLEOTIDE SEQUENCE [LARGE SCALE GENOMIC DNA]</scope>
    <source>
        <strain evidence="3">Z151</strain>
    </source>
</reference>
<dbReference type="SUPFAM" id="SSF81383">
    <property type="entry name" value="F-box domain"/>
    <property type="match status" value="1"/>
</dbReference>
<feature type="domain" description="F-box" evidence="1">
    <location>
        <begin position="100"/>
        <end position="146"/>
    </location>
</feature>
<dbReference type="PROSITE" id="PS50181">
    <property type="entry name" value="FBOX"/>
    <property type="match status" value="1"/>
</dbReference>
<organism evidence="2 3">
    <name type="scientific">Hypsibius exemplaris</name>
    <name type="common">Freshwater tardigrade</name>
    <dbReference type="NCBI Taxonomy" id="2072580"/>
    <lineage>
        <taxon>Eukaryota</taxon>
        <taxon>Metazoa</taxon>
        <taxon>Ecdysozoa</taxon>
        <taxon>Tardigrada</taxon>
        <taxon>Eutardigrada</taxon>
        <taxon>Parachela</taxon>
        <taxon>Hypsibioidea</taxon>
        <taxon>Hypsibiidae</taxon>
        <taxon>Hypsibius</taxon>
    </lineage>
</organism>